<keyword evidence="2 4" id="KW-0238">DNA-binding</keyword>
<dbReference type="Gene3D" id="1.10.357.10">
    <property type="entry name" value="Tetracycline Repressor, domain 2"/>
    <property type="match status" value="1"/>
</dbReference>
<dbReference type="InterPro" id="IPR009057">
    <property type="entry name" value="Homeodomain-like_sf"/>
</dbReference>
<evidence type="ECO:0000313" key="6">
    <source>
        <dbReference type="EMBL" id="GES04160.1"/>
    </source>
</evidence>
<evidence type="ECO:0000256" key="1">
    <source>
        <dbReference type="ARBA" id="ARBA00023015"/>
    </source>
</evidence>
<dbReference type="InterPro" id="IPR001647">
    <property type="entry name" value="HTH_TetR"/>
</dbReference>
<protein>
    <submittedName>
        <fullName evidence="6">TetR family transcriptional regulator</fullName>
    </submittedName>
</protein>
<gene>
    <name evidence="6" type="ORF">Acor_62270</name>
</gene>
<evidence type="ECO:0000256" key="3">
    <source>
        <dbReference type="ARBA" id="ARBA00023163"/>
    </source>
</evidence>
<dbReference type="SUPFAM" id="SSF46689">
    <property type="entry name" value="Homeodomain-like"/>
    <property type="match status" value="1"/>
</dbReference>
<feature type="domain" description="HTH tetR-type" evidence="5">
    <location>
        <begin position="7"/>
        <end position="67"/>
    </location>
</feature>
<evidence type="ECO:0000256" key="2">
    <source>
        <dbReference type="ARBA" id="ARBA00023125"/>
    </source>
</evidence>
<proteinExistence type="predicted"/>
<name>A0A5M3W7F0_9ACTN</name>
<sequence>MRRGDQERRRAELGEAALRALGRRGLEGLRLRDVAAEAGVTSAAVLYYYGDLGELMGEVYRHGVERYCRGREEVVERVEDARERLRVCIDAGVPRGPGDLLARLLVEYGPRSLRDPHAAALESSLVERQVAIYQGVLVLGRAQRHFEFEESARVLAGNFVALEGGYRIDVLTGRRRRTDVVGVLWSYAQKSVGGLAA</sequence>
<evidence type="ECO:0000259" key="5">
    <source>
        <dbReference type="PROSITE" id="PS50977"/>
    </source>
</evidence>
<dbReference type="Pfam" id="PF00440">
    <property type="entry name" value="TetR_N"/>
    <property type="match status" value="1"/>
</dbReference>
<organism evidence="6 7">
    <name type="scientific">Acrocarpospora corrugata</name>
    <dbReference type="NCBI Taxonomy" id="35763"/>
    <lineage>
        <taxon>Bacteria</taxon>
        <taxon>Bacillati</taxon>
        <taxon>Actinomycetota</taxon>
        <taxon>Actinomycetes</taxon>
        <taxon>Streptosporangiales</taxon>
        <taxon>Streptosporangiaceae</taxon>
        <taxon>Acrocarpospora</taxon>
    </lineage>
</organism>
<dbReference type="PANTHER" id="PTHR30055:SF234">
    <property type="entry name" value="HTH-TYPE TRANSCRIPTIONAL REGULATOR BETI"/>
    <property type="match status" value="1"/>
</dbReference>
<dbReference type="AlphaFoldDB" id="A0A5M3W7F0"/>
<dbReference type="GO" id="GO:0003700">
    <property type="term" value="F:DNA-binding transcription factor activity"/>
    <property type="evidence" value="ECO:0007669"/>
    <property type="project" value="TreeGrafter"/>
</dbReference>
<feature type="DNA-binding region" description="H-T-H motif" evidence="4">
    <location>
        <begin position="30"/>
        <end position="49"/>
    </location>
</feature>
<keyword evidence="1" id="KW-0805">Transcription regulation</keyword>
<keyword evidence="7" id="KW-1185">Reference proteome</keyword>
<dbReference type="EMBL" id="BLAD01000078">
    <property type="protein sequence ID" value="GES04160.1"/>
    <property type="molecule type" value="Genomic_DNA"/>
</dbReference>
<reference evidence="6 7" key="1">
    <citation type="submission" date="2019-10" db="EMBL/GenBank/DDBJ databases">
        <title>Whole genome shotgun sequence of Acrocarpospora corrugata NBRC 13972.</title>
        <authorList>
            <person name="Ichikawa N."/>
            <person name="Kimura A."/>
            <person name="Kitahashi Y."/>
            <person name="Komaki H."/>
            <person name="Oguchi A."/>
        </authorList>
    </citation>
    <scope>NUCLEOTIDE SEQUENCE [LARGE SCALE GENOMIC DNA]</scope>
    <source>
        <strain evidence="6 7">NBRC 13972</strain>
    </source>
</reference>
<comment type="caution">
    <text evidence="6">The sequence shown here is derived from an EMBL/GenBank/DDBJ whole genome shotgun (WGS) entry which is preliminary data.</text>
</comment>
<evidence type="ECO:0000256" key="4">
    <source>
        <dbReference type="PROSITE-ProRule" id="PRU00335"/>
    </source>
</evidence>
<dbReference type="PROSITE" id="PS50977">
    <property type="entry name" value="HTH_TETR_2"/>
    <property type="match status" value="1"/>
</dbReference>
<keyword evidence="3" id="KW-0804">Transcription</keyword>
<dbReference type="PANTHER" id="PTHR30055">
    <property type="entry name" value="HTH-TYPE TRANSCRIPTIONAL REGULATOR RUTR"/>
    <property type="match status" value="1"/>
</dbReference>
<evidence type="ECO:0000313" key="7">
    <source>
        <dbReference type="Proteomes" id="UP000334990"/>
    </source>
</evidence>
<accession>A0A5M3W7F0</accession>
<dbReference type="Proteomes" id="UP000334990">
    <property type="component" value="Unassembled WGS sequence"/>
</dbReference>
<dbReference type="GO" id="GO:0000976">
    <property type="term" value="F:transcription cis-regulatory region binding"/>
    <property type="evidence" value="ECO:0007669"/>
    <property type="project" value="TreeGrafter"/>
</dbReference>
<dbReference type="InterPro" id="IPR050109">
    <property type="entry name" value="HTH-type_TetR-like_transc_reg"/>
</dbReference>